<accession>A0A180G2Y9</accession>
<name>A0A180G2Y9_PUCT1</name>
<organism evidence="1">
    <name type="scientific">Puccinia triticina (isolate 1-1 / race 1 (BBBD))</name>
    <name type="common">Brown leaf rust fungus</name>
    <dbReference type="NCBI Taxonomy" id="630390"/>
    <lineage>
        <taxon>Eukaryota</taxon>
        <taxon>Fungi</taxon>
        <taxon>Dikarya</taxon>
        <taxon>Basidiomycota</taxon>
        <taxon>Pucciniomycotina</taxon>
        <taxon>Pucciniomycetes</taxon>
        <taxon>Pucciniales</taxon>
        <taxon>Pucciniaceae</taxon>
        <taxon>Puccinia</taxon>
    </lineage>
</organism>
<proteinExistence type="predicted"/>
<dbReference type="EnsemblFungi" id="PTTG_29638-t43_1">
    <property type="protein sequence ID" value="PTTG_29638-t43_1-p1"/>
    <property type="gene ID" value="PTTG_29638"/>
</dbReference>
<dbReference type="OrthoDB" id="2505990at2759"/>
<dbReference type="Proteomes" id="UP000005240">
    <property type="component" value="Unassembled WGS sequence"/>
</dbReference>
<evidence type="ECO:0008006" key="4">
    <source>
        <dbReference type="Google" id="ProtNLM"/>
    </source>
</evidence>
<sequence length="61" mass="6585">MYVKYSAAFKFAVVRAALNGKPLAEINVSNGSEVSSDSLRRWCTLYISSQARLGGSPPTMS</sequence>
<reference evidence="1" key="2">
    <citation type="submission" date="2016-05" db="EMBL/GenBank/DDBJ databases">
        <title>Comparative analysis highlights variable genome content of wheat rusts and divergence of the mating loci.</title>
        <authorList>
            <person name="Cuomo C.A."/>
            <person name="Bakkeren G."/>
            <person name="Szabo L."/>
            <person name="Khalil H."/>
            <person name="Joly D."/>
            <person name="Goldberg J."/>
            <person name="Young S."/>
            <person name="Zeng Q."/>
            <person name="Fellers J."/>
        </authorList>
    </citation>
    <scope>NUCLEOTIDE SEQUENCE [LARGE SCALE GENOMIC DNA]</scope>
    <source>
        <strain evidence="1">1-1 BBBD Race 1</strain>
    </source>
</reference>
<protein>
    <recommendedName>
        <fullName evidence="4">Transposase</fullName>
    </recommendedName>
</protein>
<evidence type="ECO:0000313" key="2">
    <source>
        <dbReference type="EnsemblFungi" id="PTTG_29638-t43_1-p1"/>
    </source>
</evidence>
<dbReference type="EMBL" id="ADAS02000673">
    <property type="protein sequence ID" value="OAV86970.1"/>
    <property type="molecule type" value="Genomic_DNA"/>
</dbReference>
<keyword evidence="3" id="KW-1185">Reference proteome</keyword>
<evidence type="ECO:0000313" key="1">
    <source>
        <dbReference type="EMBL" id="OAV86970.1"/>
    </source>
</evidence>
<gene>
    <name evidence="1" type="ORF">PTTG_29638</name>
</gene>
<reference evidence="2" key="4">
    <citation type="submission" date="2025-05" db="UniProtKB">
        <authorList>
            <consortium name="EnsemblFungi"/>
        </authorList>
    </citation>
    <scope>IDENTIFICATION</scope>
    <source>
        <strain evidence="2">isolate 1-1 / race 1 (BBBD)</strain>
    </source>
</reference>
<reference evidence="2 3" key="3">
    <citation type="journal article" date="2017" name="G3 (Bethesda)">
        <title>Comparative analysis highlights variable genome content of wheat rusts and divergence of the mating loci.</title>
        <authorList>
            <person name="Cuomo C.A."/>
            <person name="Bakkeren G."/>
            <person name="Khalil H.B."/>
            <person name="Panwar V."/>
            <person name="Joly D."/>
            <person name="Linning R."/>
            <person name="Sakthikumar S."/>
            <person name="Song X."/>
            <person name="Adiconis X."/>
            <person name="Fan L."/>
            <person name="Goldberg J.M."/>
            <person name="Levin J.Z."/>
            <person name="Young S."/>
            <person name="Zeng Q."/>
            <person name="Anikster Y."/>
            <person name="Bruce M."/>
            <person name="Wang M."/>
            <person name="Yin C."/>
            <person name="McCallum B."/>
            <person name="Szabo L.J."/>
            <person name="Hulbert S."/>
            <person name="Chen X."/>
            <person name="Fellers J.P."/>
        </authorList>
    </citation>
    <scope>NUCLEOTIDE SEQUENCE</scope>
    <source>
        <strain evidence="3">Isolate 1-1 / race 1 (BBBD)</strain>
        <strain evidence="2">isolate 1-1 / race 1 (BBBD)</strain>
    </source>
</reference>
<evidence type="ECO:0000313" key="3">
    <source>
        <dbReference type="Proteomes" id="UP000005240"/>
    </source>
</evidence>
<reference evidence="1" key="1">
    <citation type="submission" date="2009-11" db="EMBL/GenBank/DDBJ databases">
        <authorList>
            <consortium name="The Broad Institute Genome Sequencing Platform"/>
            <person name="Ward D."/>
            <person name="Feldgarden M."/>
            <person name="Earl A."/>
            <person name="Young S.K."/>
            <person name="Zeng Q."/>
            <person name="Koehrsen M."/>
            <person name="Alvarado L."/>
            <person name="Berlin A."/>
            <person name="Bochicchio J."/>
            <person name="Borenstein D."/>
            <person name="Chapman S.B."/>
            <person name="Chen Z."/>
            <person name="Engels R."/>
            <person name="Freedman E."/>
            <person name="Gellesch M."/>
            <person name="Goldberg J."/>
            <person name="Griggs A."/>
            <person name="Gujja S."/>
            <person name="Heilman E."/>
            <person name="Heiman D."/>
            <person name="Hepburn T."/>
            <person name="Howarth C."/>
            <person name="Jen D."/>
            <person name="Larson L."/>
            <person name="Lewis B."/>
            <person name="Mehta T."/>
            <person name="Park D."/>
            <person name="Pearson M."/>
            <person name="Roberts A."/>
            <person name="Saif S."/>
            <person name="Shea T."/>
            <person name="Shenoy N."/>
            <person name="Sisk P."/>
            <person name="Stolte C."/>
            <person name="Sykes S."/>
            <person name="Thomson T."/>
            <person name="Walk T."/>
            <person name="White J."/>
            <person name="Yandava C."/>
            <person name="Izard J."/>
            <person name="Baranova O.V."/>
            <person name="Blanton J.M."/>
            <person name="Tanner A.C."/>
            <person name="Dewhirst F.E."/>
            <person name="Haas B."/>
            <person name="Nusbaum C."/>
            <person name="Birren B."/>
        </authorList>
    </citation>
    <scope>NUCLEOTIDE SEQUENCE [LARGE SCALE GENOMIC DNA]</scope>
    <source>
        <strain evidence="1">1-1 BBBD Race 1</strain>
    </source>
</reference>
<dbReference type="VEuPathDB" id="FungiDB:PTTG_29638"/>
<dbReference type="AlphaFoldDB" id="A0A180G2Y9"/>